<feature type="region of interest" description="Disordered" evidence="2">
    <location>
        <begin position="129"/>
        <end position="158"/>
    </location>
</feature>
<dbReference type="EMBL" id="BLLK01000047">
    <property type="protein sequence ID" value="GFH54543.1"/>
    <property type="molecule type" value="Genomic_DNA"/>
</dbReference>
<keyword evidence="1" id="KW-0175">Coiled coil</keyword>
<feature type="coiled-coil region" evidence="1">
    <location>
        <begin position="469"/>
        <end position="499"/>
    </location>
</feature>
<feature type="region of interest" description="Disordered" evidence="2">
    <location>
        <begin position="1"/>
        <end position="37"/>
    </location>
</feature>
<feature type="coiled-coil region" evidence="1">
    <location>
        <begin position="317"/>
        <end position="381"/>
    </location>
</feature>
<comment type="caution">
    <text evidence="3">The sequence shown here is derived from an EMBL/GenBank/DDBJ whole genome shotgun (WGS) entry which is preliminary data.</text>
</comment>
<gene>
    <name evidence="3" type="ORF">CTEN210_11019</name>
</gene>
<feature type="coiled-coil region" evidence="1">
    <location>
        <begin position="523"/>
        <end position="573"/>
    </location>
</feature>
<feature type="compositionally biased region" description="Low complexity" evidence="2">
    <location>
        <begin position="20"/>
        <end position="34"/>
    </location>
</feature>
<organism evidence="3 4">
    <name type="scientific">Chaetoceros tenuissimus</name>
    <dbReference type="NCBI Taxonomy" id="426638"/>
    <lineage>
        <taxon>Eukaryota</taxon>
        <taxon>Sar</taxon>
        <taxon>Stramenopiles</taxon>
        <taxon>Ochrophyta</taxon>
        <taxon>Bacillariophyta</taxon>
        <taxon>Coscinodiscophyceae</taxon>
        <taxon>Chaetocerotophycidae</taxon>
        <taxon>Chaetocerotales</taxon>
        <taxon>Chaetocerotaceae</taxon>
        <taxon>Chaetoceros</taxon>
    </lineage>
</organism>
<evidence type="ECO:0000313" key="3">
    <source>
        <dbReference type="EMBL" id="GFH54543.1"/>
    </source>
</evidence>
<evidence type="ECO:0000313" key="4">
    <source>
        <dbReference type="Proteomes" id="UP001054902"/>
    </source>
</evidence>
<sequence>MKIAIREDPIEINPSLDRQGSLGSDSRNSSGSDTKSIRSTKAIKVFGDIVNEESSLCYSPSPMKRRNKKKQGLRNITNVCDSSPASDRVLPFGEIHFSTVQKNVRKLSKTKKDLETVKEVQKGIVEELDSNSKESTRASSSSSVSSIKSNISSKSSPSTSVSVKQVKFRVGDLSASRQVKAHNARNAIMAATQSVNETLNASRIAKIEHHRNVAAEVARLREEWLLEREEEVRFQDEIERTRREMLDLRSQLTSQYAQNKADYERKKMQERYNTLDKEIKFKSDVYVQHKQKMKVNEDKRRRMSSNLKTRMWNERREATSRIELERIEEEHKRLEHKWAGERDAEEYLKKCAEERRESFAFRNAEGKRQRDEQAEREAQEKFEEHLRYEHKWAGEEDAKKYLKECEQKRRESFAFRNMEGRRQRNEEQERQALAQIEEHERYEHKWAGELDAEEYLKKCDEERRQSFAFRNAEGRRQRLEEAEREAEEQVKQHLRYEHKWAGERDAEAYLKECEHERRESFAFRNAEGRRQRLEQAEREADEKLAEHNRLEHKWDGERDAEEYRKRCEKARRESLAFRGQEVVRYRAVMEELRNLEKEREHESYVLKWAAQEDVKEYLAQVAQERRESLQFRNQEGKRHRDLQEQWRYEELERQHELEMARSQSQKDVEEYKKKCAERDRQSLVYRGKEVQIRRMITEQQEAQEYEEDQERRALETLARTDVEEYVQDCKRRRRLSLAQRAKESRHHVEWKKQKAERERAARARHTRNMGIDRRAMELAREKERAKNALNALRHAKCTFSTGNPFGSLF</sequence>
<evidence type="ECO:0000256" key="1">
    <source>
        <dbReference type="SAM" id="Coils"/>
    </source>
</evidence>
<dbReference type="Proteomes" id="UP001054902">
    <property type="component" value="Unassembled WGS sequence"/>
</dbReference>
<protein>
    <submittedName>
        <fullName evidence="3">Uncharacterized protein</fullName>
    </submittedName>
</protein>
<proteinExistence type="predicted"/>
<reference evidence="3 4" key="1">
    <citation type="journal article" date="2021" name="Sci. Rep.">
        <title>The genome of the diatom Chaetoceros tenuissimus carries an ancient integrated fragment of an extant virus.</title>
        <authorList>
            <person name="Hongo Y."/>
            <person name="Kimura K."/>
            <person name="Takaki Y."/>
            <person name="Yoshida Y."/>
            <person name="Baba S."/>
            <person name="Kobayashi G."/>
            <person name="Nagasaki K."/>
            <person name="Hano T."/>
            <person name="Tomaru Y."/>
        </authorList>
    </citation>
    <scope>NUCLEOTIDE SEQUENCE [LARGE SCALE GENOMIC DNA]</scope>
    <source>
        <strain evidence="3 4">NIES-3715</strain>
    </source>
</reference>
<feature type="region of interest" description="Disordered" evidence="2">
    <location>
        <begin position="745"/>
        <end position="764"/>
    </location>
</feature>
<evidence type="ECO:0000256" key="2">
    <source>
        <dbReference type="SAM" id="MobiDB-lite"/>
    </source>
</evidence>
<keyword evidence="4" id="KW-1185">Reference proteome</keyword>
<feature type="compositionally biased region" description="Basic and acidic residues" evidence="2">
    <location>
        <begin position="745"/>
        <end position="761"/>
    </location>
</feature>
<name>A0AAD3H942_9STRA</name>
<dbReference type="AlphaFoldDB" id="A0AAD3H942"/>
<accession>A0AAD3H942</accession>
<feature type="compositionally biased region" description="Low complexity" evidence="2">
    <location>
        <begin position="137"/>
        <end position="158"/>
    </location>
</feature>